<evidence type="ECO:0000313" key="3">
    <source>
        <dbReference type="EMBL" id="MBF8435714.1"/>
    </source>
</evidence>
<dbReference type="InterPro" id="IPR039246">
    <property type="entry name" value="Flagellar_FlgA"/>
</dbReference>
<dbReference type="RefSeq" id="WP_270452376.1">
    <property type="nucleotide sequence ID" value="NZ_JADPIE010000001.1"/>
</dbReference>
<evidence type="ECO:0000313" key="4">
    <source>
        <dbReference type="Proteomes" id="UP000621436"/>
    </source>
</evidence>
<dbReference type="EMBL" id="JADPIE010000001">
    <property type="protein sequence ID" value="MBF8435714.1"/>
    <property type="molecule type" value="Genomic_DNA"/>
</dbReference>
<dbReference type="Gene3D" id="2.30.30.760">
    <property type="match status" value="1"/>
</dbReference>
<keyword evidence="3" id="KW-0969">Cilium</keyword>
<keyword evidence="3" id="KW-0282">Flagellum</keyword>
<feature type="chain" id="PRO_5039017061" evidence="1">
    <location>
        <begin position="24"/>
        <end position="329"/>
    </location>
</feature>
<reference evidence="3" key="1">
    <citation type="submission" date="2020-11" db="EMBL/GenBank/DDBJ databases">
        <title>Halonatronomonas betainensis gen. nov., sp. nov. a novel haloalkaliphilic representative of the family Halanaerobiacae capable of betaine degradation.</title>
        <authorList>
            <person name="Boltyanskaya Y."/>
            <person name="Kevbrin V."/>
            <person name="Detkova E."/>
            <person name="Grouzdev D.S."/>
            <person name="Koziaeva V."/>
            <person name="Zhilina T."/>
        </authorList>
    </citation>
    <scope>NUCLEOTIDE SEQUENCE</scope>
    <source>
        <strain evidence="3">Z-7014</strain>
    </source>
</reference>
<dbReference type="NCBIfam" id="TIGR03170">
    <property type="entry name" value="flgA_cterm"/>
    <property type="match status" value="1"/>
</dbReference>
<sequence length="329" mass="37835">MFKKKCFSYVIAIVLFLSAPVLSAEIYLYDDVEINSSKIILGEIARIETDSDNVYKALSDIELGDAPRPGRSVEMNPELISLHIRNNGFNRSDYNINSDGNIRIHVSSQNLSSEDLFNKVEKVIKEEIYKDLEAYALEQDIQISIELLSSPGDKDIPDGEINVEIDNEINRPAGRLNIPVKIYIDENYWSRVFMTLRVNYLMDVYLLKNDLTRNQRIDESDLVYEETKFDFYPDKLIMSLNNEIIEHGVTNRNYQKGQILKLSMLEYPDVISFNQEVIAEFEQGSVFVTTKVKARDNGSIGEIIEVENIETGNRMQAEVLNENRVRIIN</sequence>
<comment type="caution">
    <text evidence="3">The sequence shown here is derived from an EMBL/GenBank/DDBJ whole genome shotgun (WGS) entry which is preliminary data.</text>
</comment>
<accession>A0A931ASB9</accession>
<organism evidence="3 4">
    <name type="scientific">Halonatronomonas betaini</name>
    <dbReference type="NCBI Taxonomy" id="2778430"/>
    <lineage>
        <taxon>Bacteria</taxon>
        <taxon>Bacillati</taxon>
        <taxon>Bacillota</taxon>
        <taxon>Clostridia</taxon>
        <taxon>Halanaerobiales</taxon>
        <taxon>Halarsenatibacteraceae</taxon>
        <taxon>Halonatronomonas</taxon>
    </lineage>
</organism>
<name>A0A931ASB9_9FIRM</name>
<feature type="domain" description="Flagella basal body P-ring formation protein FlgA SAF" evidence="2">
    <location>
        <begin position="203"/>
        <end position="327"/>
    </location>
</feature>
<dbReference type="PANTHER" id="PTHR36307:SF1">
    <property type="entry name" value="FLAGELLA BASAL BODY P-RING FORMATION PROTEIN FLGA"/>
    <property type="match status" value="1"/>
</dbReference>
<dbReference type="AlphaFoldDB" id="A0A931ASB9"/>
<protein>
    <submittedName>
        <fullName evidence="3">Flagellar basal body P-ring formation protein FlgA</fullName>
    </submittedName>
</protein>
<gene>
    <name evidence="3" type="primary">flgA</name>
    <name evidence="3" type="ORF">I0Q91_01350</name>
</gene>
<proteinExistence type="predicted"/>
<keyword evidence="4" id="KW-1185">Reference proteome</keyword>
<evidence type="ECO:0000259" key="2">
    <source>
        <dbReference type="Pfam" id="PF13144"/>
    </source>
</evidence>
<dbReference type="GO" id="GO:0044780">
    <property type="term" value="P:bacterial-type flagellum assembly"/>
    <property type="evidence" value="ECO:0007669"/>
    <property type="project" value="InterPro"/>
</dbReference>
<keyword evidence="1" id="KW-0732">Signal</keyword>
<dbReference type="Proteomes" id="UP000621436">
    <property type="component" value="Unassembled WGS sequence"/>
</dbReference>
<dbReference type="Pfam" id="PF13144">
    <property type="entry name" value="ChapFlgA"/>
    <property type="match status" value="1"/>
</dbReference>
<feature type="signal peptide" evidence="1">
    <location>
        <begin position="1"/>
        <end position="23"/>
    </location>
</feature>
<evidence type="ECO:0000256" key="1">
    <source>
        <dbReference type="SAM" id="SignalP"/>
    </source>
</evidence>
<dbReference type="PANTHER" id="PTHR36307">
    <property type="entry name" value="FLAGELLA BASAL BODY P-RING FORMATION PROTEIN FLGA"/>
    <property type="match status" value="1"/>
</dbReference>
<dbReference type="InterPro" id="IPR017585">
    <property type="entry name" value="SAF_FlgA"/>
</dbReference>
<keyword evidence="3" id="KW-0966">Cell projection</keyword>